<dbReference type="RefSeq" id="WP_380930328.1">
    <property type="nucleotide sequence ID" value="NZ_JBHUGS010000003.1"/>
</dbReference>
<organism evidence="5 6">
    <name type="scientific">Sphingomonas arantia</name>
    <dbReference type="NCBI Taxonomy" id="1460676"/>
    <lineage>
        <taxon>Bacteria</taxon>
        <taxon>Pseudomonadati</taxon>
        <taxon>Pseudomonadota</taxon>
        <taxon>Alphaproteobacteria</taxon>
        <taxon>Sphingomonadales</taxon>
        <taxon>Sphingomonadaceae</taxon>
        <taxon>Sphingomonas</taxon>
    </lineage>
</organism>
<evidence type="ECO:0000259" key="4">
    <source>
        <dbReference type="PROSITE" id="PS01124"/>
    </source>
</evidence>
<keyword evidence="6" id="KW-1185">Reference proteome</keyword>
<evidence type="ECO:0000313" key="6">
    <source>
        <dbReference type="Proteomes" id="UP001597400"/>
    </source>
</evidence>
<dbReference type="PANTHER" id="PTHR46796:SF6">
    <property type="entry name" value="ARAC SUBFAMILY"/>
    <property type="match status" value="1"/>
</dbReference>
<dbReference type="InterPro" id="IPR009057">
    <property type="entry name" value="Homeodomain-like_sf"/>
</dbReference>
<evidence type="ECO:0000256" key="2">
    <source>
        <dbReference type="ARBA" id="ARBA00023125"/>
    </source>
</evidence>
<dbReference type="InterPro" id="IPR018060">
    <property type="entry name" value="HTH_AraC"/>
</dbReference>
<keyword evidence="2" id="KW-0238">DNA-binding</keyword>
<comment type="caution">
    <text evidence="5">The sequence shown here is derived from an EMBL/GenBank/DDBJ whole genome shotgun (WGS) entry which is preliminary data.</text>
</comment>
<dbReference type="Pfam" id="PF12833">
    <property type="entry name" value="HTH_18"/>
    <property type="match status" value="1"/>
</dbReference>
<dbReference type="InterPro" id="IPR018062">
    <property type="entry name" value="HTH_AraC-typ_CS"/>
</dbReference>
<dbReference type="Proteomes" id="UP001597400">
    <property type="component" value="Unassembled WGS sequence"/>
</dbReference>
<keyword evidence="1" id="KW-0805">Transcription regulation</keyword>
<dbReference type="InterPro" id="IPR050204">
    <property type="entry name" value="AraC_XylS_family_regulators"/>
</dbReference>
<sequence length="308" mass="33075">MLEPTRAVVLANAAFPHLEIDVQDDRPDRMITARRVGRYPIARFQAPATVVETVGQRSVAAGLGKYLKLLWQLDGTTRYEDASGALDIKPGNLILTPMNGDYRMDMREGHDALLIAFDPADEPRWSALASDVIGTRIKGGDGTNAAAGGINALLTRGQGDHTAELAARVMIDLALASTRETATQEPPLLARAALSIVRNIADASYGPTDLASDVGMSRRSLYARLGALGTTPGALIRRIRLDRARQDIARNDGRPLLDIALANGFPDGTSFSHAIRRAFGRSPSALREEIAAVGTLPPLGREARLQIK</sequence>
<evidence type="ECO:0000256" key="3">
    <source>
        <dbReference type="ARBA" id="ARBA00023163"/>
    </source>
</evidence>
<evidence type="ECO:0000256" key="1">
    <source>
        <dbReference type="ARBA" id="ARBA00023015"/>
    </source>
</evidence>
<name>A0ABW4U0I2_9SPHN</name>
<dbReference type="SUPFAM" id="SSF46689">
    <property type="entry name" value="Homeodomain-like"/>
    <property type="match status" value="1"/>
</dbReference>
<evidence type="ECO:0000313" key="5">
    <source>
        <dbReference type="EMBL" id="MFD1951565.1"/>
    </source>
</evidence>
<reference evidence="6" key="1">
    <citation type="journal article" date="2019" name="Int. J. Syst. Evol. Microbiol.">
        <title>The Global Catalogue of Microorganisms (GCM) 10K type strain sequencing project: providing services to taxonomists for standard genome sequencing and annotation.</title>
        <authorList>
            <consortium name="The Broad Institute Genomics Platform"/>
            <consortium name="The Broad Institute Genome Sequencing Center for Infectious Disease"/>
            <person name="Wu L."/>
            <person name="Ma J."/>
        </authorList>
    </citation>
    <scope>NUCLEOTIDE SEQUENCE [LARGE SCALE GENOMIC DNA]</scope>
    <source>
        <strain evidence="6">CGMCC 1.12702</strain>
    </source>
</reference>
<proteinExistence type="predicted"/>
<dbReference type="PROSITE" id="PS00041">
    <property type="entry name" value="HTH_ARAC_FAMILY_1"/>
    <property type="match status" value="1"/>
</dbReference>
<dbReference type="PROSITE" id="PS01124">
    <property type="entry name" value="HTH_ARAC_FAMILY_2"/>
    <property type="match status" value="1"/>
</dbReference>
<dbReference type="InterPro" id="IPR035418">
    <property type="entry name" value="AraC-bd_2"/>
</dbReference>
<dbReference type="Gene3D" id="1.10.10.60">
    <property type="entry name" value="Homeodomain-like"/>
    <property type="match status" value="1"/>
</dbReference>
<gene>
    <name evidence="5" type="ORF">ACFSGX_12395</name>
</gene>
<keyword evidence="3" id="KW-0804">Transcription</keyword>
<accession>A0ABW4U0I2</accession>
<dbReference type="Pfam" id="PF14525">
    <property type="entry name" value="AraC_binding_2"/>
    <property type="match status" value="1"/>
</dbReference>
<dbReference type="SMART" id="SM00342">
    <property type="entry name" value="HTH_ARAC"/>
    <property type="match status" value="1"/>
</dbReference>
<feature type="domain" description="HTH araC/xylS-type" evidence="4">
    <location>
        <begin position="190"/>
        <end position="289"/>
    </location>
</feature>
<dbReference type="EMBL" id="JBHUGS010000003">
    <property type="protein sequence ID" value="MFD1951565.1"/>
    <property type="molecule type" value="Genomic_DNA"/>
</dbReference>
<dbReference type="PANTHER" id="PTHR46796">
    <property type="entry name" value="HTH-TYPE TRANSCRIPTIONAL ACTIVATOR RHAS-RELATED"/>
    <property type="match status" value="1"/>
</dbReference>
<protein>
    <submittedName>
        <fullName evidence="5">Helix-turn-helix domain-containing protein</fullName>
    </submittedName>
</protein>